<comment type="caution">
    <text evidence="1">The sequence shown here is derived from an EMBL/GenBank/DDBJ whole genome shotgun (WGS) entry which is preliminary data.</text>
</comment>
<protein>
    <submittedName>
        <fullName evidence="1">Uncharacterized protein</fullName>
    </submittedName>
</protein>
<name>A0ABX0MWD2_9BURK</name>
<proteinExistence type="predicted"/>
<keyword evidence="2" id="KW-1185">Reference proteome</keyword>
<dbReference type="Proteomes" id="UP000610594">
    <property type="component" value="Unassembled WGS sequence"/>
</dbReference>
<organism evidence="1 2">
    <name type="scientific">Massilia genomosp. 1</name>
    <dbReference type="NCBI Taxonomy" id="2609280"/>
    <lineage>
        <taxon>Bacteria</taxon>
        <taxon>Pseudomonadati</taxon>
        <taxon>Pseudomonadota</taxon>
        <taxon>Betaproteobacteria</taxon>
        <taxon>Burkholderiales</taxon>
        <taxon>Oxalobacteraceae</taxon>
        <taxon>Telluria group</taxon>
        <taxon>Massilia</taxon>
    </lineage>
</organism>
<gene>
    <name evidence="1" type="ORF">F1735_31675</name>
</gene>
<evidence type="ECO:0000313" key="2">
    <source>
        <dbReference type="Proteomes" id="UP000610594"/>
    </source>
</evidence>
<dbReference type="RefSeq" id="WP_167240795.1">
    <property type="nucleotide sequence ID" value="NZ_WHJF01000172.1"/>
</dbReference>
<reference evidence="1 2" key="1">
    <citation type="submission" date="2019-10" db="EMBL/GenBank/DDBJ databases">
        <title>Taxonomy of Antarctic Massilia spp.: description of Massilia rubra sp. nov., Massilia aquatica sp. nov., Massilia mucilaginosa sp. nov., Massilia frigida sp. nov. isolated from streams, lakes and regoliths.</title>
        <authorList>
            <person name="Holochova P."/>
            <person name="Sedlacek I."/>
            <person name="Kralova S."/>
            <person name="Maslanova I."/>
            <person name="Busse H.-J."/>
            <person name="Stankova E."/>
            <person name="Vrbovska V."/>
            <person name="Kovarovic V."/>
            <person name="Bartak M."/>
            <person name="Svec P."/>
            <person name="Pantucek R."/>
        </authorList>
    </citation>
    <scope>NUCLEOTIDE SEQUENCE [LARGE SCALE GENOMIC DNA]</scope>
    <source>
        <strain evidence="1 2">CCM 8694</strain>
    </source>
</reference>
<dbReference type="EMBL" id="WHJF01000172">
    <property type="protein sequence ID" value="NHZ66791.1"/>
    <property type="molecule type" value="Genomic_DNA"/>
</dbReference>
<accession>A0ABX0MWD2</accession>
<evidence type="ECO:0000313" key="1">
    <source>
        <dbReference type="EMBL" id="NHZ66791.1"/>
    </source>
</evidence>
<sequence length="78" mass="8444">MKTTSACRHAAHCVACANFPDGAQILLELLAIVGNDGFAMTALTLGGYRKDLGTTIANYLDLYTPRHERLDHATAPRQ</sequence>